<proteinExistence type="inferred from homology"/>
<dbReference type="RefSeq" id="XP_018145636.1">
    <property type="nucleotide sequence ID" value="XM_018284233.1"/>
</dbReference>
<evidence type="ECO:0000256" key="2">
    <source>
        <dbReference type="ARBA" id="ARBA00022670"/>
    </source>
</evidence>
<gene>
    <name evidence="9" type="ORF">VFPPC_04976</name>
</gene>
<evidence type="ECO:0000256" key="3">
    <source>
        <dbReference type="ARBA" id="ARBA00022723"/>
    </source>
</evidence>
<protein>
    <submittedName>
        <fullName evidence="9">Thimet oligopeptidase</fullName>
    </submittedName>
</protein>
<dbReference type="Gene3D" id="3.40.390.10">
    <property type="entry name" value="Collagenase (Catalytic Domain)"/>
    <property type="match status" value="1"/>
</dbReference>
<dbReference type="InterPro" id="IPR045090">
    <property type="entry name" value="Pept_M3A_M3B"/>
</dbReference>
<dbReference type="PANTHER" id="PTHR11804">
    <property type="entry name" value="PROTEASE M3 THIMET OLIGOPEPTIDASE-RELATED"/>
    <property type="match status" value="1"/>
</dbReference>
<dbReference type="AlphaFoldDB" id="A0A179FT19"/>
<keyword evidence="4 7" id="KW-0378">Hydrolase</keyword>
<evidence type="ECO:0000313" key="9">
    <source>
        <dbReference type="EMBL" id="OAQ68786.1"/>
    </source>
</evidence>
<name>A0A179FT19_METCM</name>
<dbReference type="GO" id="GO:0006518">
    <property type="term" value="P:peptide metabolic process"/>
    <property type="evidence" value="ECO:0007669"/>
    <property type="project" value="TreeGrafter"/>
</dbReference>
<dbReference type="InterPro" id="IPR001567">
    <property type="entry name" value="Pept_M3A_M3B_dom"/>
</dbReference>
<comment type="similarity">
    <text evidence="1 7">Belongs to the peptidase M3 family.</text>
</comment>
<dbReference type="EMBL" id="LSBJ02000003">
    <property type="protein sequence ID" value="OAQ68786.1"/>
    <property type="molecule type" value="Genomic_DNA"/>
</dbReference>
<dbReference type="InterPro" id="IPR024077">
    <property type="entry name" value="Neurolysin/TOP_dom2"/>
</dbReference>
<dbReference type="GO" id="GO:0006508">
    <property type="term" value="P:proteolysis"/>
    <property type="evidence" value="ECO:0007669"/>
    <property type="project" value="UniProtKB-KW"/>
</dbReference>
<dbReference type="Pfam" id="PF01432">
    <property type="entry name" value="Peptidase_M3"/>
    <property type="match status" value="1"/>
</dbReference>
<evidence type="ECO:0000256" key="5">
    <source>
        <dbReference type="ARBA" id="ARBA00022833"/>
    </source>
</evidence>
<dbReference type="Proteomes" id="UP000078397">
    <property type="component" value="Unassembled WGS sequence"/>
</dbReference>
<dbReference type="Gene3D" id="1.10.1370.10">
    <property type="entry name" value="Neurolysin, domain 3"/>
    <property type="match status" value="1"/>
</dbReference>
<evidence type="ECO:0000256" key="6">
    <source>
        <dbReference type="ARBA" id="ARBA00023049"/>
    </source>
</evidence>
<evidence type="ECO:0000256" key="1">
    <source>
        <dbReference type="ARBA" id="ARBA00006040"/>
    </source>
</evidence>
<dbReference type="InterPro" id="IPR024079">
    <property type="entry name" value="MetalloPept_cat_dom_sf"/>
</dbReference>
<dbReference type="KEGG" id="pchm:VFPPC_04976"/>
<evidence type="ECO:0000259" key="8">
    <source>
        <dbReference type="Pfam" id="PF01432"/>
    </source>
</evidence>
<evidence type="ECO:0000256" key="4">
    <source>
        <dbReference type="ARBA" id="ARBA00022801"/>
    </source>
</evidence>
<dbReference type="FunFam" id="3.40.390.10:FF:000074">
    <property type="entry name" value="Metalloprotease"/>
    <property type="match status" value="1"/>
</dbReference>
<dbReference type="OrthoDB" id="534666at2759"/>
<keyword evidence="3 7" id="KW-0479">Metal-binding</keyword>
<dbReference type="SUPFAM" id="SSF55486">
    <property type="entry name" value="Metalloproteases ('zincins'), catalytic domain"/>
    <property type="match status" value="1"/>
</dbReference>
<organism evidence="9 10">
    <name type="scientific">Pochonia chlamydosporia 170</name>
    <dbReference type="NCBI Taxonomy" id="1380566"/>
    <lineage>
        <taxon>Eukaryota</taxon>
        <taxon>Fungi</taxon>
        <taxon>Dikarya</taxon>
        <taxon>Ascomycota</taxon>
        <taxon>Pezizomycotina</taxon>
        <taxon>Sordariomycetes</taxon>
        <taxon>Hypocreomycetidae</taxon>
        <taxon>Hypocreales</taxon>
        <taxon>Clavicipitaceae</taxon>
        <taxon>Pochonia</taxon>
    </lineage>
</organism>
<feature type="domain" description="Peptidase M3A/M3B catalytic" evidence="8">
    <location>
        <begin position="214"/>
        <end position="681"/>
    </location>
</feature>
<comment type="caution">
    <text evidence="9">The sequence shown here is derived from an EMBL/GenBank/DDBJ whole genome shotgun (WGS) entry which is preliminary data.</text>
</comment>
<comment type="cofactor">
    <cofactor evidence="7">
        <name>Zn(2+)</name>
        <dbReference type="ChEBI" id="CHEBI:29105"/>
    </cofactor>
    <text evidence="7">Binds 1 zinc ion.</text>
</comment>
<keyword evidence="10" id="KW-1185">Reference proteome</keyword>
<keyword evidence="5 7" id="KW-0862">Zinc</keyword>
<accession>A0A179FT19</accession>
<dbReference type="GO" id="GO:0046872">
    <property type="term" value="F:metal ion binding"/>
    <property type="evidence" value="ECO:0007669"/>
    <property type="project" value="UniProtKB-UniRule"/>
</dbReference>
<dbReference type="Gene3D" id="1.20.1050.40">
    <property type="entry name" value="Endopeptidase. Chain P, domain 1"/>
    <property type="match status" value="1"/>
</dbReference>
<dbReference type="InterPro" id="IPR024080">
    <property type="entry name" value="Neurolysin/TOP_N"/>
</dbReference>
<keyword evidence="2 7" id="KW-0645">Protease</keyword>
<evidence type="ECO:0000256" key="7">
    <source>
        <dbReference type="RuleBase" id="RU003435"/>
    </source>
</evidence>
<dbReference type="GO" id="GO:0005758">
    <property type="term" value="C:mitochondrial intermembrane space"/>
    <property type="evidence" value="ECO:0007669"/>
    <property type="project" value="TreeGrafter"/>
</dbReference>
<reference evidence="9 10" key="1">
    <citation type="journal article" date="2016" name="PLoS Pathog.">
        <title>Biosynthesis of antibiotic leucinostatins in bio-control fungus Purpureocillium lilacinum and their inhibition on phytophthora revealed by genome mining.</title>
        <authorList>
            <person name="Wang G."/>
            <person name="Liu Z."/>
            <person name="Lin R."/>
            <person name="Li E."/>
            <person name="Mao Z."/>
            <person name="Ling J."/>
            <person name="Yang Y."/>
            <person name="Yin W.B."/>
            <person name="Xie B."/>
        </authorList>
    </citation>
    <scope>NUCLEOTIDE SEQUENCE [LARGE SCALE GENOMIC DNA]</scope>
    <source>
        <strain evidence="9">170</strain>
    </source>
</reference>
<dbReference type="CDD" id="cd06455">
    <property type="entry name" value="M3A_TOP"/>
    <property type="match status" value="1"/>
</dbReference>
<dbReference type="GO" id="GO:0004222">
    <property type="term" value="F:metalloendopeptidase activity"/>
    <property type="evidence" value="ECO:0007669"/>
    <property type="project" value="InterPro"/>
</dbReference>
<sequence length="688" mass="77809">MAVVSIPPPLKFNFTVGEISDLAAKLTEQTKSKINDITSTVSVENATFENVIIPIGHAENELEHELEVIALLESVSPSSESRKAASDAVKKTQEAWDAIYDNEQLFFLIDAVKEKNPSNLDEESERLLTDLHDACISKGLKLTGAARDRFSKIAKRKTELRAAFVANLATDPGFVLKSDSELEGLSRSKLESFEANEDGRRKIPLHRTNVDAIMRQCVNENTWKDVWIAKESIHPDNAALFREAVLLRDEAARMLGCTSYNHQLVRHRMMKSPDAVMKLLHTVGTKLKPLVKMEMDGLRELRGDGGPIHFWDLAHYETRMLRERDVNSELVAEYFPADFVLARMLEIFEKLFHLEIIEVEDRKDDEVWHPEVKVYTVREVDAGFVGYLYMDLYPRDGKYNHAADFNVRPSYIDREGNYVSSATALICNVTPPTGSTPALLQHSDVQTIFHELGHGMHDLLGRTRYTKFHGWRGRRDFCEAPSQLLEFWCWLPDTLKSMSCHYSHLSEEYARHWRGLNPETERLPEKQIPDEMVSALTAAKQVCSGITAARQVGLSIFDMKVHNPSSHEKLEQMDIAKEYYDSITDAVGLQGPGDGTSMGNGHSTTAHFMWGQEANYYSYVSTRILAADMWKTCFVNDPMSPEAGLRYRHMVLDKGGSVDEAKMVAAFLGREPNSDAYLEDVGVREVTN</sequence>
<keyword evidence="6 7" id="KW-0482">Metalloprotease</keyword>
<dbReference type="GeneID" id="28848227"/>
<dbReference type="PANTHER" id="PTHR11804:SF84">
    <property type="entry name" value="SACCHAROLYSIN"/>
    <property type="match status" value="1"/>
</dbReference>
<evidence type="ECO:0000313" key="10">
    <source>
        <dbReference type="Proteomes" id="UP000078397"/>
    </source>
</evidence>